<evidence type="ECO:0000256" key="3">
    <source>
        <dbReference type="ARBA" id="ARBA00023002"/>
    </source>
</evidence>
<keyword evidence="6" id="KW-1133">Transmembrane helix</keyword>
<feature type="binding site" evidence="5">
    <location>
        <position position="344"/>
    </location>
    <ligand>
        <name>Fe cation</name>
        <dbReference type="ChEBI" id="CHEBI:24875"/>
        <note>catalytic</note>
    </ligand>
</feature>
<dbReference type="GO" id="GO:0010436">
    <property type="term" value="F:carotenoid dioxygenase activity"/>
    <property type="evidence" value="ECO:0007669"/>
    <property type="project" value="TreeGrafter"/>
</dbReference>
<feature type="binding site" evidence="5">
    <location>
        <position position="222"/>
    </location>
    <ligand>
        <name>Fe cation</name>
        <dbReference type="ChEBI" id="CHEBI:24875"/>
        <note>catalytic</note>
    </ligand>
</feature>
<organism evidence="7 8">
    <name type="scientific">Xylaria flabelliformis</name>
    <dbReference type="NCBI Taxonomy" id="2512241"/>
    <lineage>
        <taxon>Eukaryota</taxon>
        <taxon>Fungi</taxon>
        <taxon>Dikarya</taxon>
        <taxon>Ascomycota</taxon>
        <taxon>Pezizomycotina</taxon>
        <taxon>Sordariomycetes</taxon>
        <taxon>Xylariomycetidae</taxon>
        <taxon>Xylariales</taxon>
        <taxon>Xylariaceae</taxon>
        <taxon>Xylaria</taxon>
    </lineage>
</organism>
<evidence type="ECO:0008006" key="9">
    <source>
        <dbReference type="Google" id="ProtNLM"/>
    </source>
</evidence>
<feature type="binding site" evidence="5">
    <location>
        <position position="281"/>
    </location>
    <ligand>
        <name>Fe cation</name>
        <dbReference type="ChEBI" id="CHEBI:24875"/>
        <note>catalytic</note>
    </ligand>
</feature>
<dbReference type="EMBL" id="VFLP01000080">
    <property type="protein sequence ID" value="TRX88787.1"/>
    <property type="molecule type" value="Genomic_DNA"/>
</dbReference>
<dbReference type="PANTHER" id="PTHR10543:SF89">
    <property type="entry name" value="CAROTENOID 9,10(9',10')-CLEAVAGE DIOXYGENASE 1"/>
    <property type="match status" value="1"/>
</dbReference>
<reference evidence="8" key="1">
    <citation type="submission" date="2019-06" db="EMBL/GenBank/DDBJ databases">
        <title>Draft genome sequence of the griseofulvin-producing fungus Xylaria cubensis strain G536.</title>
        <authorList>
            <person name="Mead M.E."/>
            <person name="Raja H.A."/>
            <person name="Steenwyk J.L."/>
            <person name="Knowles S.L."/>
            <person name="Oberlies N.H."/>
            <person name="Rokas A."/>
        </authorList>
    </citation>
    <scope>NUCLEOTIDE SEQUENCE [LARGE SCALE GENOMIC DNA]</scope>
    <source>
        <strain evidence="8">G536</strain>
    </source>
</reference>
<sequence length="638" mass="71453">MEDERELPHPYLSGNFAPIKRTRSLTQCPHTGHIPAELAGGQYVRNGANPLTNEDLARHAHWFDGDGMLSGVLFRRRDKNADSIEPHFVNQYVLTDVFLNGKENRNLRRPLLPSITTLIGGSLLIVVLTVIRTILLVILSRFPGSRRVIKKISVANTGILYHDGRALATCESGPPMRIQLPSLETVGWYNGRKAENEPFDDDRAGFGGNGPLGFMKEWTTGHPRVDPVTKELISIHAVFVKPYVFYSIVPPNSKVSSKNGKPLRPVFDVPIPGVRSPRMMHDFGVAARHTVIMDLPLSLNPAHCILGKPVISFDPTERSRFGVFPRYEPHKIQWFETNQCVIFHTANCWETYSVGPVAETCVHLVACRLTSASMLYSAGALSPPIRKPVPPEYVEEEQCRLYYYSFPLVADGSDEAPIIRNQWALSAIPFEFPSVSPQHAMSATRFVYGCSMGSPSYYSAALGKAAKIDYIAKIDVETLIARGTAHPPQQIKGCVDKRTINEVMQSTDVNDPIKLFQMPEGWYAQEPRFVARHEASSEDDGWLLTYVFDESQLDDNGECGENAVSELWVIDARNMKDVVARIHLPQRVPYGLHGAWFSEEDIDGQRMVESVRREMSKEELDVSGLLSRMRDVIEKLVG</sequence>
<dbReference type="OrthoDB" id="1069523at2759"/>
<comment type="similarity">
    <text evidence="1">Belongs to the carotenoid oxygenase family.</text>
</comment>
<keyword evidence="8" id="KW-1185">Reference proteome</keyword>
<dbReference type="GO" id="GO:0016121">
    <property type="term" value="P:carotene catabolic process"/>
    <property type="evidence" value="ECO:0007669"/>
    <property type="project" value="TreeGrafter"/>
</dbReference>
<evidence type="ECO:0000256" key="5">
    <source>
        <dbReference type="PIRSR" id="PIRSR604294-1"/>
    </source>
</evidence>
<gene>
    <name evidence="7" type="ORF">FHL15_010357</name>
</gene>
<dbReference type="AlphaFoldDB" id="A0A553HLJ3"/>
<protein>
    <recommendedName>
        <fullName evidence="9">Carotenoid oxygenase</fullName>
    </recommendedName>
</protein>
<evidence type="ECO:0000256" key="6">
    <source>
        <dbReference type="SAM" id="Phobius"/>
    </source>
</evidence>
<name>A0A553HLJ3_9PEZI</name>
<feature type="transmembrane region" description="Helical" evidence="6">
    <location>
        <begin position="115"/>
        <end position="139"/>
    </location>
</feature>
<keyword evidence="2 5" id="KW-0479">Metal-binding</keyword>
<evidence type="ECO:0000256" key="2">
    <source>
        <dbReference type="ARBA" id="ARBA00022723"/>
    </source>
</evidence>
<evidence type="ECO:0000313" key="8">
    <source>
        <dbReference type="Proteomes" id="UP000319160"/>
    </source>
</evidence>
<feature type="binding site" evidence="5">
    <location>
        <position position="593"/>
    </location>
    <ligand>
        <name>Fe cation</name>
        <dbReference type="ChEBI" id="CHEBI:24875"/>
        <note>catalytic</note>
    </ligand>
</feature>
<comment type="caution">
    <text evidence="7">The sequence shown here is derived from an EMBL/GenBank/DDBJ whole genome shotgun (WGS) entry which is preliminary data.</text>
</comment>
<keyword evidence="4 5" id="KW-0408">Iron</keyword>
<accession>A0A553HLJ3</accession>
<proteinExistence type="inferred from homology"/>
<evidence type="ECO:0000256" key="4">
    <source>
        <dbReference type="ARBA" id="ARBA00023004"/>
    </source>
</evidence>
<comment type="cofactor">
    <cofactor evidence="5">
        <name>Fe(2+)</name>
        <dbReference type="ChEBI" id="CHEBI:29033"/>
    </cofactor>
    <text evidence="5">Binds 1 Fe(2+) ion per subunit.</text>
</comment>
<dbReference type="InterPro" id="IPR004294">
    <property type="entry name" value="Carotenoid_Oase"/>
</dbReference>
<evidence type="ECO:0000256" key="1">
    <source>
        <dbReference type="ARBA" id="ARBA00006787"/>
    </source>
</evidence>
<dbReference type="GO" id="GO:0046872">
    <property type="term" value="F:metal ion binding"/>
    <property type="evidence" value="ECO:0007669"/>
    <property type="project" value="UniProtKB-KW"/>
</dbReference>
<dbReference type="Proteomes" id="UP000319160">
    <property type="component" value="Unassembled WGS sequence"/>
</dbReference>
<dbReference type="Pfam" id="PF03055">
    <property type="entry name" value="RPE65"/>
    <property type="match status" value="1"/>
</dbReference>
<dbReference type="STRING" id="2512241.A0A553HLJ3"/>
<evidence type="ECO:0000313" key="7">
    <source>
        <dbReference type="EMBL" id="TRX88787.1"/>
    </source>
</evidence>
<dbReference type="PANTHER" id="PTHR10543">
    <property type="entry name" value="BETA-CAROTENE DIOXYGENASE"/>
    <property type="match status" value="1"/>
</dbReference>
<keyword evidence="6" id="KW-0812">Transmembrane</keyword>
<keyword evidence="3" id="KW-0560">Oxidoreductase</keyword>
<keyword evidence="6" id="KW-0472">Membrane</keyword>